<feature type="domain" description="Solute-binding protein family 3/N-terminal" evidence="4">
    <location>
        <begin position="22"/>
        <end position="239"/>
    </location>
</feature>
<dbReference type="SUPFAM" id="SSF53850">
    <property type="entry name" value="Periplasmic binding protein-like II"/>
    <property type="match status" value="1"/>
</dbReference>
<organism evidence="5 6">
    <name type="scientific">Oceanobacter antarcticus</name>
    <dbReference type="NCBI Taxonomy" id="3133425"/>
    <lineage>
        <taxon>Bacteria</taxon>
        <taxon>Pseudomonadati</taxon>
        <taxon>Pseudomonadota</taxon>
        <taxon>Gammaproteobacteria</taxon>
        <taxon>Oceanospirillales</taxon>
        <taxon>Oceanospirillaceae</taxon>
        <taxon>Oceanobacter</taxon>
    </lineage>
</organism>
<dbReference type="PANTHER" id="PTHR35936">
    <property type="entry name" value="MEMBRANE-BOUND LYTIC MUREIN TRANSGLYCOSYLASE F"/>
    <property type="match status" value="1"/>
</dbReference>
<evidence type="ECO:0000313" key="6">
    <source>
        <dbReference type="Proteomes" id="UP001620597"/>
    </source>
</evidence>
<evidence type="ECO:0000256" key="1">
    <source>
        <dbReference type="ARBA" id="ARBA00010333"/>
    </source>
</evidence>
<sequence>MRYPLVTMLLLLLPFTSAAESLHVAVGSSLAPYVIEENNTGAELDIVREALALQGHDIMPEYVPYGRVNGLLLQARVDAALTLPSEGEEEGIFFSDEYITYHNVVLALAFEGFAIHTLDDMVNYRVLAFQNAARLLGPEFGHMASNNIHYSETTRQHSQVDMLFSERIELVVMDRYIFNYYRAQAGRESTERPVSVFELFPPVSYRIGFRNPALRDDFNAGLQQLRQSGRYQAILDQYLQ</sequence>
<evidence type="ECO:0000313" key="5">
    <source>
        <dbReference type="EMBL" id="MFK4751703.1"/>
    </source>
</evidence>
<gene>
    <name evidence="5" type="ORF">WG929_04680</name>
</gene>
<keyword evidence="2 3" id="KW-0732">Signal</keyword>
<dbReference type="Pfam" id="PF00497">
    <property type="entry name" value="SBP_bac_3"/>
    <property type="match status" value="1"/>
</dbReference>
<protein>
    <submittedName>
        <fullName evidence="5">Transporter substrate-binding domain-containing protein</fullName>
    </submittedName>
</protein>
<dbReference type="Proteomes" id="UP001620597">
    <property type="component" value="Unassembled WGS sequence"/>
</dbReference>
<dbReference type="RefSeq" id="WP_416205098.1">
    <property type="nucleotide sequence ID" value="NZ_JBBKTX010000004.1"/>
</dbReference>
<proteinExistence type="inferred from homology"/>
<name>A0ABW8NFH7_9GAMM</name>
<evidence type="ECO:0000259" key="4">
    <source>
        <dbReference type="Pfam" id="PF00497"/>
    </source>
</evidence>
<reference evidence="5 6" key="1">
    <citation type="submission" date="2024-03" db="EMBL/GenBank/DDBJ databases">
        <title>High-quality draft genome sequence of Oceanobacter sp. wDCs-4.</title>
        <authorList>
            <person name="Dong C."/>
        </authorList>
    </citation>
    <scope>NUCLEOTIDE SEQUENCE [LARGE SCALE GENOMIC DNA]</scope>
    <source>
        <strain evidence="6">wDCs-4</strain>
    </source>
</reference>
<keyword evidence="6" id="KW-1185">Reference proteome</keyword>
<dbReference type="EMBL" id="JBBKTX010000004">
    <property type="protein sequence ID" value="MFK4751703.1"/>
    <property type="molecule type" value="Genomic_DNA"/>
</dbReference>
<comment type="similarity">
    <text evidence="1">Belongs to the bacterial solute-binding protein 3 family.</text>
</comment>
<feature type="signal peptide" evidence="3">
    <location>
        <begin position="1"/>
        <end position="19"/>
    </location>
</feature>
<evidence type="ECO:0000256" key="3">
    <source>
        <dbReference type="SAM" id="SignalP"/>
    </source>
</evidence>
<evidence type="ECO:0000256" key="2">
    <source>
        <dbReference type="ARBA" id="ARBA00022729"/>
    </source>
</evidence>
<feature type="chain" id="PRO_5045931297" evidence="3">
    <location>
        <begin position="20"/>
        <end position="240"/>
    </location>
</feature>
<dbReference type="InterPro" id="IPR001638">
    <property type="entry name" value="Solute-binding_3/MltF_N"/>
</dbReference>
<dbReference type="Gene3D" id="3.40.190.10">
    <property type="entry name" value="Periplasmic binding protein-like II"/>
    <property type="match status" value="2"/>
</dbReference>
<accession>A0ABW8NFH7</accession>
<dbReference type="PANTHER" id="PTHR35936:SF25">
    <property type="entry name" value="ABC TRANSPORTER SUBSTRATE-BINDING PROTEIN"/>
    <property type="match status" value="1"/>
</dbReference>
<comment type="caution">
    <text evidence="5">The sequence shown here is derived from an EMBL/GenBank/DDBJ whole genome shotgun (WGS) entry which is preliminary data.</text>
</comment>